<evidence type="ECO:0000313" key="4">
    <source>
        <dbReference type="Proteomes" id="UP000675554"/>
    </source>
</evidence>
<dbReference type="PANTHER" id="PTHR42941:SF1">
    <property type="entry name" value="SLL1037 PROTEIN"/>
    <property type="match status" value="1"/>
</dbReference>
<keyword evidence="2" id="KW-0472">Membrane</keyword>
<dbReference type="InterPro" id="IPR011852">
    <property type="entry name" value="TRAP_TAXI"/>
</dbReference>
<dbReference type="Proteomes" id="UP000675554">
    <property type="component" value="Unassembled WGS sequence"/>
</dbReference>
<feature type="region of interest" description="Disordered" evidence="1">
    <location>
        <begin position="1"/>
        <end position="28"/>
    </location>
</feature>
<dbReference type="EMBL" id="JAGSMN010000740">
    <property type="protein sequence ID" value="MBR7676775.1"/>
    <property type="molecule type" value="Genomic_DNA"/>
</dbReference>
<dbReference type="SUPFAM" id="SSF53850">
    <property type="entry name" value="Periplasmic binding protein-like II"/>
    <property type="match status" value="1"/>
</dbReference>
<proteinExistence type="predicted"/>
<accession>A0A8T4IYG6</accession>
<evidence type="ECO:0000256" key="1">
    <source>
        <dbReference type="SAM" id="MobiDB-lite"/>
    </source>
</evidence>
<evidence type="ECO:0000256" key="2">
    <source>
        <dbReference type="SAM" id="Phobius"/>
    </source>
</evidence>
<gene>
    <name evidence="3" type="ORF">KDA82_27970</name>
</gene>
<comment type="caution">
    <text evidence="3">The sequence shown here is derived from an EMBL/GenBank/DDBJ whole genome shotgun (WGS) entry which is preliminary data.</text>
</comment>
<evidence type="ECO:0000313" key="3">
    <source>
        <dbReference type="EMBL" id="MBR7676775.1"/>
    </source>
</evidence>
<dbReference type="Pfam" id="PF16868">
    <property type="entry name" value="NMT1_3"/>
    <property type="match status" value="1"/>
</dbReference>
<dbReference type="AlphaFoldDB" id="A0A8T4IYG6"/>
<dbReference type="NCBIfam" id="TIGR02122">
    <property type="entry name" value="TRAP_TAXI"/>
    <property type="match status" value="1"/>
</dbReference>
<organism evidence="3 4">
    <name type="scientific">Streptomyces daliensis</name>
    <dbReference type="NCBI Taxonomy" id="299421"/>
    <lineage>
        <taxon>Bacteria</taxon>
        <taxon>Bacillati</taxon>
        <taxon>Actinomycetota</taxon>
        <taxon>Actinomycetes</taxon>
        <taxon>Kitasatosporales</taxon>
        <taxon>Streptomycetaceae</taxon>
        <taxon>Streptomyces</taxon>
    </lineage>
</organism>
<name>A0A8T4IYG6_9ACTN</name>
<dbReference type="PANTHER" id="PTHR42941">
    <property type="entry name" value="SLL1037 PROTEIN"/>
    <property type="match status" value="1"/>
</dbReference>
<reference evidence="3" key="1">
    <citation type="submission" date="2021-04" db="EMBL/GenBank/DDBJ databases">
        <title>Sequencing of actinobacteria type strains.</title>
        <authorList>
            <person name="Nguyen G.-S."/>
            <person name="Wentzel A."/>
        </authorList>
    </citation>
    <scope>NUCLEOTIDE SEQUENCE</scope>
    <source>
        <strain evidence="3">DSM 42095</strain>
    </source>
</reference>
<keyword evidence="2" id="KW-0812">Transmembrane</keyword>
<protein>
    <submittedName>
        <fullName evidence="3">TAXI family TRAP transporter solute-binding subunit</fullName>
    </submittedName>
</protein>
<dbReference type="Gene3D" id="3.40.190.10">
    <property type="entry name" value="Periplasmic binding protein-like II"/>
    <property type="match status" value="2"/>
</dbReference>
<keyword evidence="4" id="KW-1185">Reference proteome</keyword>
<sequence length="351" mass="37610">MVSLRFPGRSGRSRTERDAATGGPASRRRRARALRAAGAAAVVLGLLAWWLAPGGGATPGGTVTFATGVPTGVYARYGTLLKERLARELPRVDLRLQSSQGSVQNIDRVASGKAAFTIAAADAVATYRAKRGPGADRLRACARLYDDYMQLIVPAGSTVRSAKDLKGLSVGVGQERSGVNLIAGRLLRAAGLDIEHDVHAVRAGIDHMPELMEDGELDAFFWSGGLPTTAVERLAARSDIQLVQLGDLVPALHAQQPETRYYRAAVMPPDAYPSVQRGESVKTVAIANLLVTTDRTDAALTEGITRSVIGSRDQIGREVHAAQKVDLRTAIYTDPLPLHEGARRYYRSEKP</sequence>
<keyword evidence="2" id="KW-1133">Transmembrane helix</keyword>
<feature type="transmembrane region" description="Helical" evidence="2">
    <location>
        <begin position="33"/>
        <end position="52"/>
    </location>
</feature>